<dbReference type="EMBL" id="BMAO01037762">
    <property type="protein sequence ID" value="GFR19986.1"/>
    <property type="molecule type" value="Genomic_DNA"/>
</dbReference>
<evidence type="ECO:0000313" key="3">
    <source>
        <dbReference type="EMBL" id="GFR19986.1"/>
    </source>
</evidence>
<sequence>MEAKHRRNSLMVSVINMILGIFFLGIAIAVAQPPHRHHNPGFRNTRTPLASSASRDRPYLSIPIVLMPDGQIIPKPAQASYHFVGNAPKQSHQRNSKPRGTVMTGETEETYQIAVPPPPSFIQEQRQMKMHKNGRNAGKEQRGSSQASQQNQPPKYYHQNDRTQSVSFTQLPNQRNQQQVIPNQQTNEAHKQNVANFLTFATQLGANVLSQQRGQKSNQAMPTNVQYHQPEVQNVQETYVMQVPPTQDGRTYAQTQIQHISVSQMPHNTPKNNNPVQQTNYNVPQIQYQSTPASTTVQYVQTSNIRQPNQGMVLQTGVQNQPTMLQQNVGGTVQFPGNQNSNPASTNSYVQSPPQVGNQNYQIANQQPTPNVQLVPAKNYETQTQTIYVPQPVVEANGHDGNRQPIQQNYGVQSGQTYITADGQQITFANVADASPVTYRNQQNGHQHNPNSQQATLTNIQSNHGQSGNQNLYVSHQNSQDLTTLPQYVSSAQNGQQIIAPQQATTHPYQGMSNNQNVYENQNGQTAYRNQPQAPSGQPEQTAYTYSNTQPNYVSSLQSNQDRYANAAPVPVNYQESQYEYSTQSSRNEKKMPEQESSHSTSGGQLIYASSSAKQINYTPSIQDSTQVKANTDQSYVSFPTSGSSSTSSTDASGSAYAKQSTSGQSNDEQQSSTQDSENDDEEETSYKVVYIPLDILKNILSNSVENQN</sequence>
<feature type="compositionally biased region" description="Low complexity" evidence="1">
    <location>
        <begin position="641"/>
        <end position="656"/>
    </location>
</feature>
<dbReference type="OrthoDB" id="6429220at2759"/>
<evidence type="ECO:0000256" key="1">
    <source>
        <dbReference type="SAM" id="MobiDB-lite"/>
    </source>
</evidence>
<protein>
    <submittedName>
        <fullName evidence="3">Uncharacterized protein</fullName>
    </submittedName>
</protein>
<evidence type="ECO:0000313" key="4">
    <source>
        <dbReference type="Proteomes" id="UP000887116"/>
    </source>
</evidence>
<proteinExistence type="predicted"/>
<feature type="compositionally biased region" description="Basic and acidic residues" evidence="1">
    <location>
        <begin position="587"/>
        <end position="597"/>
    </location>
</feature>
<accession>A0A8X6JVP3</accession>
<reference evidence="3" key="1">
    <citation type="submission" date="2020-07" db="EMBL/GenBank/DDBJ databases">
        <title>Multicomponent nature underlies the extraordinary mechanical properties of spider dragline silk.</title>
        <authorList>
            <person name="Kono N."/>
            <person name="Nakamura H."/>
            <person name="Mori M."/>
            <person name="Yoshida Y."/>
            <person name="Ohtoshi R."/>
            <person name="Malay A.D."/>
            <person name="Moran D.A.P."/>
            <person name="Tomita M."/>
            <person name="Numata K."/>
            <person name="Arakawa K."/>
        </authorList>
    </citation>
    <scope>NUCLEOTIDE SEQUENCE</scope>
</reference>
<feature type="region of interest" description="Disordered" evidence="1">
    <location>
        <begin position="126"/>
        <end position="159"/>
    </location>
</feature>
<name>A0A8X6JVP3_TRICU</name>
<feature type="region of interest" description="Disordered" evidence="1">
    <location>
        <begin position="577"/>
        <end position="604"/>
    </location>
</feature>
<dbReference type="Proteomes" id="UP000887116">
    <property type="component" value="Unassembled WGS sequence"/>
</dbReference>
<feature type="transmembrane region" description="Helical" evidence="2">
    <location>
        <begin position="12"/>
        <end position="31"/>
    </location>
</feature>
<comment type="caution">
    <text evidence="3">The sequence shown here is derived from an EMBL/GenBank/DDBJ whole genome shotgun (WGS) entry which is preliminary data.</text>
</comment>
<feature type="compositionally biased region" description="Polar residues" evidence="1">
    <location>
        <begin position="658"/>
        <end position="676"/>
    </location>
</feature>
<keyword evidence="2" id="KW-0472">Membrane</keyword>
<dbReference type="AlphaFoldDB" id="A0A8X6JVP3"/>
<feature type="region of interest" description="Disordered" evidence="1">
    <location>
        <begin position="638"/>
        <end position="687"/>
    </location>
</feature>
<keyword evidence="4" id="KW-1185">Reference proteome</keyword>
<gene>
    <name evidence="3" type="primary">AVEN_225705_1</name>
    <name evidence="3" type="ORF">TNCT_574921</name>
</gene>
<evidence type="ECO:0000256" key="2">
    <source>
        <dbReference type="SAM" id="Phobius"/>
    </source>
</evidence>
<feature type="compositionally biased region" description="Low complexity" evidence="1">
    <location>
        <begin position="577"/>
        <end position="586"/>
    </location>
</feature>
<keyword evidence="2" id="KW-1133">Transmembrane helix</keyword>
<keyword evidence="2" id="KW-0812">Transmembrane</keyword>
<feature type="compositionally biased region" description="Polar residues" evidence="1">
    <location>
        <begin position="143"/>
        <end position="153"/>
    </location>
</feature>
<organism evidence="3 4">
    <name type="scientific">Trichonephila clavata</name>
    <name type="common">Joro spider</name>
    <name type="synonym">Nephila clavata</name>
    <dbReference type="NCBI Taxonomy" id="2740835"/>
    <lineage>
        <taxon>Eukaryota</taxon>
        <taxon>Metazoa</taxon>
        <taxon>Ecdysozoa</taxon>
        <taxon>Arthropoda</taxon>
        <taxon>Chelicerata</taxon>
        <taxon>Arachnida</taxon>
        <taxon>Araneae</taxon>
        <taxon>Araneomorphae</taxon>
        <taxon>Entelegynae</taxon>
        <taxon>Araneoidea</taxon>
        <taxon>Nephilidae</taxon>
        <taxon>Trichonephila</taxon>
    </lineage>
</organism>